<dbReference type="OrthoDB" id="4856867at2"/>
<dbReference type="GO" id="GO:0035243">
    <property type="term" value="F:protein-arginine omega-N symmetric methyltransferase activity"/>
    <property type="evidence" value="ECO:0007669"/>
    <property type="project" value="TreeGrafter"/>
</dbReference>
<dbReference type="RefSeq" id="WP_070198894.1">
    <property type="nucleotide sequence ID" value="NZ_LJGU01000155.1"/>
</dbReference>
<dbReference type="Gene3D" id="3.40.50.12710">
    <property type="match status" value="1"/>
</dbReference>
<evidence type="ECO:0000313" key="3">
    <source>
        <dbReference type="EMBL" id="OEU94404.1"/>
    </source>
</evidence>
<dbReference type="GO" id="GO:0032259">
    <property type="term" value="P:methylation"/>
    <property type="evidence" value="ECO:0007669"/>
    <property type="project" value="UniProtKB-KW"/>
</dbReference>
<dbReference type="AlphaFoldDB" id="A0A1E7JVG1"/>
<dbReference type="InterPro" id="IPR038375">
    <property type="entry name" value="NDUFAF7_sf"/>
</dbReference>
<sequence length="326" mass="34828">MERALYGRRGFFVRERPADHFRTSVHTSSLFAEAVARLATRVDGRLGHPGEFTLLDVGAGRGELLTAVLGTVDAEFAGRLRPRAVERAARPSGLDPRIAWSAEPPRAGSLTGLVFANEWLDNVPVDLAEVDAAGTVRYVRVDRTGRERLGAEVTGPDARWLARWWPLEGAEPGVRAEIGRPRDTEWATAVGTLERGLAVAVDYAHSRSDRPAFGSLTGYADGRQVSAVPDGSRDLTAHVALDACAAACARATGGEPRLLTQRAALHALGVRGGRPPLSWASIDAAAYVRALSTAGKAAELTDPRGLGGFGWLVCAVGLPKRWDPFE</sequence>
<dbReference type="PANTHER" id="PTHR12049:SF7">
    <property type="entry name" value="PROTEIN ARGININE METHYLTRANSFERASE NDUFAF7, MITOCHONDRIAL"/>
    <property type="match status" value="1"/>
</dbReference>
<dbReference type="SUPFAM" id="SSF53335">
    <property type="entry name" value="S-adenosyl-L-methionine-dependent methyltransferases"/>
    <property type="match status" value="1"/>
</dbReference>
<protein>
    <recommendedName>
        <fullName evidence="5">SAM-dependent methyltransferase</fullName>
    </recommendedName>
</protein>
<organism evidence="3 4">
    <name type="scientific">Streptomyces oceani</name>
    <dbReference type="NCBI Taxonomy" id="1075402"/>
    <lineage>
        <taxon>Bacteria</taxon>
        <taxon>Bacillati</taxon>
        <taxon>Actinomycetota</taxon>
        <taxon>Actinomycetes</taxon>
        <taxon>Kitasatosporales</taxon>
        <taxon>Streptomycetaceae</taxon>
        <taxon>Streptomyces</taxon>
    </lineage>
</organism>
<keyword evidence="4" id="KW-1185">Reference proteome</keyword>
<evidence type="ECO:0000256" key="1">
    <source>
        <dbReference type="ARBA" id="ARBA00022603"/>
    </source>
</evidence>
<dbReference type="InterPro" id="IPR029063">
    <property type="entry name" value="SAM-dependent_MTases_sf"/>
</dbReference>
<dbReference type="STRING" id="1075402.AN216_24465"/>
<evidence type="ECO:0008006" key="5">
    <source>
        <dbReference type="Google" id="ProtNLM"/>
    </source>
</evidence>
<dbReference type="InterPro" id="IPR003788">
    <property type="entry name" value="NDUFAF7"/>
</dbReference>
<accession>A0A1E7JVG1</accession>
<reference evidence="3 4" key="1">
    <citation type="journal article" date="2016" name="Front. Microbiol.">
        <title>Comparative Genomics Analysis of Streptomyces Species Reveals Their Adaptation to the Marine Environment and Their Diversity at the Genomic Level.</title>
        <authorList>
            <person name="Tian X."/>
            <person name="Zhang Z."/>
            <person name="Yang T."/>
            <person name="Chen M."/>
            <person name="Li J."/>
            <person name="Chen F."/>
            <person name="Yang J."/>
            <person name="Li W."/>
            <person name="Zhang B."/>
            <person name="Zhang Z."/>
            <person name="Wu J."/>
            <person name="Zhang C."/>
            <person name="Long L."/>
            <person name="Xiao J."/>
        </authorList>
    </citation>
    <scope>NUCLEOTIDE SEQUENCE [LARGE SCALE GENOMIC DNA]</scope>
    <source>
        <strain evidence="3 4">SCSIO 02100</strain>
    </source>
</reference>
<dbReference type="Pfam" id="PF02636">
    <property type="entry name" value="Methyltransf_28"/>
    <property type="match status" value="1"/>
</dbReference>
<proteinExistence type="predicted"/>
<evidence type="ECO:0000256" key="2">
    <source>
        <dbReference type="ARBA" id="ARBA00022679"/>
    </source>
</evidence>
<dbReference type="PANTHER" id="PTHR12049">
    <property type="entry name" value="PROTEIN ARGININE METHYLTRANSFERASE NDUFAF7, MITOCHONDRIAL"/>
    <property type="match status" value="1"/>
</dbReference>
<keyword evidence="1" id="KW-0489">Methyltransferase</keyword>
<name>A0A1E7JVG1_9ACTN</name>
<dbReference type="EMBL" id="LJGU01000155">
    <property type="protein sequence ID" value="OEU94404.1"/>
    <property type="molecule type" value="Genomic_DNA"/>
</dbReference>
<evidence type="ECO:0000313" key="4">
    <source>
        <dbReference type="Proteomes" id="UP000176101"/>
    </source>
</evidence>
<gene>
    <name evidence="3" type="ORF">AN216_24465</name>
</gene>
<dbReference type="PATRIC" id="fig|1075402.3.peg.1148"/>
<keyword evidence="2" id="KW-0808">Transferase</keyword>
<dbReference type="Proteomes" id="UP000176101">
    <property type="component" value="Unassembled WGS sequence"/>
</dbReference>
<comment type="caution">
    <text evidence="3">The sequence shown here is derived from an EMBL/GenBank/DDBJ whole genome shotgun (WGS) entry which is preliminary data.</text>
</comment>